<dbReference type="EC" id="1.8.1.14" evidence="8"/>
<dbReference type="Gene3D" id="3.40.250.10">
    <property type="entry name" value="Rhodanese-like domain"/>
    <property type="match status" value="1"/>
</dbReference>
<dbReference type="SMART" id="SM00450">
    <property type="entry name" value="RHOD"/>
    <property type="match status" value="1"/>
</dbReference>
<dbReference type="PANTHER" id="PTHR43429:SF1">
    <property type="entry name" value="NAD(P)H SULFUR OXIDOREDUCTASE (COA-DEPENDENT)"/>
    <property type="match status" value="1"/>
</dbReference>
<proteinExistence type="inferred from homology"/>
<dbReference type="Pfam" id="PF07992">
    <property type="entry name" value="Pyr_redox_2"/>
    <property type="match status" value="1"/>
</dbReference>
<evidence type="ECO:0000256" key="4">
    <source>
        <dbReference type="ARBA" id="ARBA00022827"/>
    </source>
</evidence>
<dbReference type="eggNOG" id="arCOG02021">
    <property type="taxonomic scope" value="Archaea"/>
</dbReference>
<name>F2KRE5_ARCVS</name>
<evidence type="ECO:0000256" key="5">
    <source>
        <dbReference type="ARBA" id="ARBA00023002"/>
    </source>
</evidence>
<sequence length="556" mass="60281">MTKIVVIGGGAAGLKAAARARRRDEEAEITVIEAGEYPSMSRCGLPYYIEGLVHEIENLLQTTYGAVRTPEFFKRVKNIDVLTKTKAKRIDREKKVVEIERNGSSDELPYDYLVIATGSKPARPQIPGIDAEGVVHLHSAEDAEKIVEAWEDGAEEAVIIGGGLIGMECAEALSRLDMKVTMVEIMDHILPTLLDAEMAALVKAHLKENGVEVLTGYRVEEIVTDGEAVSGVKIGEKVMPAQLVLIATGVRPNVELAKSAGLEIGETGAIKVNKYLQTSDPSIYAGGDCVENIHILTGKPIYAPLGSTANKHGRVMGDNVTGGKSTFPGVIGTTIFKVFDFTVARTGLTEKEARQLGYDVITAIAPSPDRFHHYPGQKPIRVKIIADKSGKLLGAQAVGLGVVDKRIDVLATAIQMGATIDDVANLDLAYAPPFSMALDTVIVAANIARNKRDGLIESISAEELRKKIESDEDFIILDVRTDEEAEKNPLEDRRVIHIPLDRLRESVDKLPKDREIFTVCQVGARGYEAARFLIQKGFRAKMVEGGMAILGVLVSR</sequence>
<keyword evidence="3" id="KW-0285">Flavoprotein</keyword>
<comment type="similarity">
    <text evidence="2">Belongs to the class-III pyridine nucleotide-disulfide oxidoreductase family.</text>
</comment>
<dbReference type="InterPro" id="IPR016156">
    <property type="entry name" value="FAD/NAD-linked_Rdtase_dimer_sf"/>
</dbReference>
<comment type="cofactor">
    <cofactor evidence="1">
        <name>FAD</name>
        <dbReference type="ChEBI" id="CHEBI:57692"/>
    </cofactor>
</comment>
<reference evidence="8 9" key="1">
    <citation type="submission" date="2011-03" db="EMBL/GenBank/DDBJ databases">
        <title>The complete genome of Archaeoglobus veneficus SNP6.</title>
        <authorList>
            <consortium name="US DOE Joint Genome Institute (JGI-PGF)"/>
            <person name="Lucas S."/>
            <person name="Copeland A."/>
            <person name="Lapidus A."/>
            <person name="Bruce D."/>
            <person name="Goodwin L."/>
            <person name="Pitluck S."/>
            <person name="Kyrpides N."/>
            <person name="Mavromatis K."/>
            <person name="Pagani I."/>
            <person name="Ivanova N."/>
            <person name="Mikhailova N."/>
            <person name="Lu M."/>
            <person name="Detter J.C."/>
            <person name="Tapia R."/>
            <person name="Han C."/>
            <person name="Land M."/>
            <person name="Hauser L."/>
            <person name="Markowitz V."/>
            <person name="Cheng J.-F."/>
            <person name="Hugenholtz P."/>
            <person name="Woyke T."/>
            <person name="Wu D."/>
            <person name="Spring S."/>
            <person name="Brambilla E."/>
            <person name="Klenk H.-P."/>
            <person name="Eisen J.A."/>
        </authorList>
    </citation>
    <scope>NUCLEOTIDE SEQUENCE [LARGE SCALE GENOMIC DNA]</scope>
    <source>
        <strain>SNP6</strain>
    </source>
</reference>
<accession>F2KRE5</accession>
<dbReference type="HOGENOM" id="CLU_003291_1_2_2"/>
<dbReference type="Proteomes" id="UP000008136">
    <property type="component" value="Chromosome"/>
</dbReference>
<dbReference type="AlphaFoldDB" id="F2KRE5"/>
<evidence type="ECO:0000256" key="2">
    <source>
        <dbReference type="ARBA" id="ARBA00009130"/>
    </source>
</evidence>
<dbReference type="PRINTS" id="PR00368">
    <property type="entry name" value="FADPNR"/>
</dbReference>
<dbReference type="KEGG" id="ave:Arcve_1886"/>
<dbReference type="RefSeq" id="WP_013684535.1">
    <property type="nucleotide sequence ID" value="NC_015320.1"/>
</dbReference>
<dbReference type="InterPro" id="IPR001763">
    <property type="entry name" value="Rhodanese-like_dom"/>
</dbReference>
<evidence type="ECO:0000256" key="1">
    <source>
        <dbReference type="ARBA" id="ARBA00001974"/>
    </source>
</evidence>
<dbReference type="InterPro" id="IPR036188">
    <property type="entry name" value="FAD/NAD-bd_sf"/>
</dbReference>
<dbReference type="Pfam" id="PF02852">
    <property type="entry name" value="Pyr_redox_dim"/>
    <property type="match status" value="1"/>
</dbReference>
<dbReference type="InterPro" id="IPR036873">
    <property type="entry name" value="Rhodanese-like_dom_sf"/>
</dbReference>
<gene>
    <name evidence="8" type="ordered locus">Arcve_1886</name>
</gene>
<dbReference type="PROSITE" id="PS50206">
    <property type="entry name" value="RHODANESE_3"/>
    <property type="match status" value="1"/>
</dbReference>
<protein>
    <submittedName>
        <fullName evidence="8">CoA-disulfide reductase</fullName>
        <ecNumber evidence="8">1.8.1.14</ecNumber>
    </submittedName>
</protein>
<dbReference type="GeneID" id="10395017"/>
<keyword evidence="9" id="KW-1185">Reference proteome</keyword>
<dbReference type="SUPFAM" id="SSF51905">
    <property type="entry name" value="FAD/NAD(P)-binding domain"/>
    <property type="match status" value="1"/>
</dbReference>
<dbReference type="InterPro" id="IPR023753">
    <property type="entry name" value="FAD/NAD-binding_dom"/>
</dbReference>
<evidence type="ECO:0000256" key="6">
    <source>
        <dbReference type="ARBA" id="ARBA00023284"/>
    </source>
</evidence>
<dbReference type="Gene3D" id="3.50.50.60">
    <property type="entry name" value="FAD/NAD(P)-binding domain"/>
    <property type="match status" value="2"/>
</dbReference>
<dbReference type="SUPFAM" id="SSF52821">
    <property type="entry name" value="Rhodanese/Cell cycle control phosphatase"/>
    <property type="match status" value="1"/>
</dbReference>
<evidence type="ECO:0000313" key="8">
    <source>
        <dbReference type="EMBL" id="AEA47879.1"/>
    </source>
</evidence>
<dbReference type="InterPro" id="IPR004099">
    <property type="entry name" value="Pyr_nucl-diS_OxRdtase_dimer"/>
</dbReference>
<dbReference type="PANTHER" id="PTHR43429">
    <property type="entry name" value="PYRIDINE NUCLEOTIDE-DISULFIDE OXIDOREDUCTASE DOMAIN-CONTAINING"/>
    <property type="match status" value="1"/>
</dbReference>
<dbReference type="eggNOG" id="arCOG01069">
    <property type="taxonomic scope" value="Archaea"/>
</dbReference>
<evidence type="ECO:0000259" key="7">
    <source>
        <dbReference type="PROSITE" id="PS50206"/>
    </source>
</evidence>
<dbReference type="EMBL" id="CP002588">
    <property type="protein sequence ID" value="AEA47879.1"/>
    <property type="molecule type" value="Genomic_DNA"/>
</dbReference>
<keyword evidence="6" id="KW-0676">Redox-active center</keyword>
<organism evidence="8 9">
    <name type="scientific">Archaeoglobus veneficus (strain DSM 11195 / SNP6)</name>
    <dbReference type="NCBI Taxonomy" id="693661"/>
    <lineage>
        <taxon>Archaea</taxon>
        <taxon>Methanobacteriati</taxon>
        <taxon>Methanobacteriota</taxon>
        <taxon>Archaeoglobi</taxon>
        <taxon>Archaeoglobales</taxon>
        <taxon>Archaeoglobaceae</taxon>
        <taxon>Archaeoglobus</taxon>
    </lineage>
</organism>
<dbReference type="GO" id="GO:0050451">
    <property type="term" value="F:CoA-disulfide reductase (NADPH) activity"/>
    <property type="evidence" value="ECO:0007669"/>
    <property type="project" value="UniProtKB-EC"/>
</dbReference>
<dbReference type="PRINTS" id="PR00411">
    <property type="entry name" value="PNDRDTASEI"/>
</dbReference>
<evidence type="ECO:0000313" key="9">
    <source>
        <dbReference type="Proteomes" id="UP000008136"/>
    </source>
</evidence>
<dbReference type="STRING" id="693661.Arcve_1886"/>
<keyword evidence="4" id="KW-0274">FAD</keyword>
<dbReference type="SUPFAM" id="SSF55424">
    <property type="entry name" value="FAD/NAD-linked reductases, dimerisation (C-terminal) domain"/>
    <property type="match status" value="1"/>
</dbReference>
<keyword evidence="5 8" id="KW-0560">Oxidoreductase</keyword>
<dbReference type="Pfam" id="PF00581">
    <property type="entry name" value="Rhodanese"/>
    <property type="match status" value="1"/>
</dbReference>
<evidence type="ECO:0000256" key="3">
    <source>
        <dbReference type="ARBA" id="ARBA00022630"/>
    </source>
</evidence>
<feature type="domain" description="Rhodanese" evidence="7">
    <location>
        <begin position="470"/>
        <end position="555"/>
    </location>
</feature>
<dbReference type="InterPro" id="IPR050260">
    <property type="entry name" value="FAD-bd_OxRdtase"/>
</dbReference>